<comment type="caution">
    <text evidence="2">The sequence shown here is derived from an EMBL/GenBank/DDBJ whole genome shotgun (WGS) entry which is preliminary data.</text>
</comment>
<feature type="region of interest" description="Disordered" evidence="1">
    <location>
        <begin position="59"/>
        <end position="82"/>
    </location>
</feature>
<dbReference type="OrthoDB" id="5168289at2"/>
<gene>
    <name evidence="2" type="ORF">RMCT_2996</name>
</gene>
<sequence>MPTTATLRSAQRGAVRWARIPVALAVVVLCVLAGTGCGQRYVLDGRAVSMRYDPFRVAGLPTTDGPSGPRVPLPGSTARVTNSDGGEIDRSALLAIEDIEDFWSQHYPEAFSGTFAPVQTLVSIDPSDPSSPAVCGAEAAELRYNAAYCRTRDVLVWDREYLLPVANTFFGVMAVNGVLAHEYGHAVQVQARLVDADTPTLIGEQQADCLAGTYLRWVAEGHSPRFTLNTTGDLDRVIAGAIAMRDPISVVRLLVPPSEAHGTALDRVSALQQGFDVGAEACAAIDFDDIEQRRGELSSLLFHSGIPASDLRITENTVKSLMEVLDVIFAPAAPPALEVDQSGCPLPDGLPARYCPDSNTVSVDLAALRRIGTPADESQQVLLQGDNTALSVVVSRYVLAVQQERGVGLESGVAAMRTACLTGVAQHQMAERNDLALTLGTGDLDEAVSGILTNGVVASDVNGGVVPSGFTRISAFRSGLAGDVDDCFRRFP</sequence>
<evidence type="ECO:0000256" key="1">
    <source>
        <dbReference type="SAM" id="MobiDB-lite"/>
    </source>
</evidence>
<proteinExistence type="predicted"/>
<dbReference type="InterPro" id="IPR007343">
    <property type="entry name" value="Uncharacterised_pept_Zn_put"/>
</dbReference>
<evidence type="ECO:0000313" key="3">
    <source>
        <dbReference type="Proteomes" id="UP000069654"/>
    </source>
</evidence>
<dbReference type="AlphaFoldDB" id="A0A100XG46"/>
<dbReference type="EMBL" id="BCTB01000027">
    <property type="protein sequence ID" value="GAT16027.1"/>
    <property type="molecule type" value="Genomic_DNA"/>
</dbReference>
<dbReference type="SUPFAM" id="SSF55486">
    <property type="entry name" value="Metalloproteases ('zincins'), catalytic domain"/>
    <property type="match status" value="1"/>
</dbReference>
<reference evidence="2 3" key="1">
    <citation type="journal article" date="2016" name="Genome Announc.">
        <title>Draft Genome Sequences of Five Rapidly Growing Mycobacterium Species, M. thermoresistibile, M. fortuitum subsp. acetamidolyticum, M. canariasense, M. brisbanense, and M. novocastrense.</title>
        <authorList>
            <person name="Katahira K."/>
            <person name="Ogura Y."/>
            <person name="Gotoh Y."/>
            <person name="Hayashi T."/>
        </authorList>
    </citation>
    <scope>NUCLEOTIDE SEQUENCE [LARGE SCALE GENOMIC DNA]</scope>
    <source>
        <strain evidence="2 3">JCM6362</strain>
    </source>
</reference>
<dbReference type="RefSeq" id="WP_003925949.1">
    <property type="nucleotide sequence ID" value="NZ_BCTB01000027.1"/>
</dbReference>
<accession>A0A100XG46</accession>
<evidence type="ECO:0000313" key="2">
    <source>
        <dbReference type="EMBL" id="GAT16027.1"/>
    </source>
</evidence>
<keyword evidence="2" id="KW-0449">Lipoprotein</keyword>
<reference evidence="3" key="2">
    <citation type="submission" date="2016-02" db="EMBL/GenBank/DDBJ databases">
        <title>Draft genome sequence of five rapidly growing Mycobacterium species.</title>
        <authorList>
            <person name="Katahira K."/>
            <person name="Gotou Y."/>
            <person name="Iida K."/>
            <person name="Ogura Y."/>
            <person name="Hayashi T."/>
        </authorList>
    </citation>
    <scope>NUCLEOTIDE SEQUENCE [LARGE SCALE GENOMIC DNA]</scope>
    <source>
        <strain evidence="3">JCM6362</strain>
    </source>
</reference>
<dbReference type="OMA" id="SPIVCHN"/>
<dbReference type="Pfam" id="PF04228">
    <property type="entry name" value="Zn_peptidase"/>
    <property type="match status" value="1"/>
</dbReference>
<protein>
    <submittedName>
        <fullName evidence="2">Lipoprotein peptidase</fullName>
    </submittedName>
</protein>
<dbReference type="STRING" id="1797.RMCT_2996"/>
<organism evidence="2 3">
    <name type="scientific">Mycolicibacterium thermoresistibile</name>
    <name type="common">Mycobacterium thermoresistibile</name>
    <dbReference type="NCBI Taxonomy" id="1797"/>
    <lineage>
        <taxon>Bacteria</taxon>
        <taxon>Bacillati</taxon>
        <taxon>Actinomycetota</taxon>
        <taxon>Actinomycetes</taxon>
        <taxon>Mycobacteriales</taxon>
        <taxon>Mycobacteriaceae</taxon>
        <taxon>Mycolicibacterium</taxon>
    </lineage>
</organism>
<name>A0A100XG46_MYCTH</name>
<dbReference type="Proteomes" id="UP000069654">
    <property type="component" value="Unassembled WGS sequence"/>
</dbReference>